<keyword evidence="3" id="KW-1185">Reference proteome</keyword>
<sequence>TAATNASIDSPENTAELGEEQALSPVILSNANAQAESSNSSFQSPYTAATNASIDSP</sequence>
<evidence type="ECO:0000313" key="3">
    <source>
        <dbReference type="Proteomes" id="UP001154252"/>
    </source>
</evidence>
<feature type="non-terminal residue" evidence="2">
    <location>
        <position position="57"/>
    </location>
</feature>
<feature type="compositionally biased region" description="Polar residues" evidence="1">
    <location>
        <begin position="45"/>
        <end position="57"/>
    </location>
</feature>
<gene>
    <name evidence="2" type="ORF">PEGY_LOCUS377</name>
</gene>
<comment type="caution">
    <text evidence="2">The sequence shown here is derived from an EMBL/GenBank/DDBJ whole genome shotgun (WGS) entry which is preliminary data.</text>
</comment>
<reference evidence="2" key="1">
    <citation type="submission" date="2021-07" db="EMBL/GenBank/DDBJ databases">
        <authorList>
            <person name="Branca A.L. A."/>
        </authorList>
    </citation>
    <scope>NUCLEOTIDE SEQUENCE</scope>
</reference>
<dbReference type="EMBL" id="CAJVRC010000631">
    <property type="protein sequence ID" value="CAG8884288.1"/>
    <property type="molecule type" value="Genomic_DNA"/>
</dbReference>
<proteinExistence type="predicted"/>
<dbReference type="AlphaFoldDB" id="A0A9W4NZH9"/>
<feature type="non-terminal residue" evidence="2">
    <location>
        <position position="1"/>
    </location>
</feature>
<feature type="compositionally biased region" description="Low complexity" evidence="1">
    <location>
        <begin position="29"/>
        <end position="44"/>
    </location>
</feature>
<protein>
    <submittedName>
        <fullName evidence="2">Uncharacterized protein</fullName>
    </submittedName>
</protein>
<organism evidence="2 3">
    <name type="scientific">Penicillium egyptiacum</name>
    <dbReference type="NCBI Taxonomy" id="1303716"/>
    <lineage>
        <taxon>Eukaryota</taxon>
        <taxon>Fungi</taxon>
        <taxon>Dikarya</taxon>
        <taxon>Ascomycota</taxon>
        <taxon>Pezizomycotina</taxon>
        <taxon>Eurotiomycetes</taxon>
        <taxon>Eurotiomycetidae</taxon>
        <taxon>Eurotiales</taxon>
        <taxon>Aspergillaceae</taxon>
        <taxon>Penicillium</taxon>
    </lineage>
</organism>
<dbReference type="Proteomes" id="UP001154252">
    <property type="component" value="Unassembled WGS sequence"/>
</dbReference>
<evidence type="ECO:0000256" key="1">
    <source>
        <dbReference type="SAM" id="MobiDB-lite"/>
    </source>
</evidence>
<feature type="region of interest" description="Disordered" evidence="1">
    <location>
        <begin position="1"/>
        <end position="57"/>
    </location>
</feature>
<feature type="compositionally biased region" description="Polar residues" evidence="1">
    <location>
        <begin position="1"/>
        <end position="13"/>
    </location>
</feature>
<evidence type="ECO:0000313" key="2">
    <source>
        <dbReference type="EMBL" id="CAG8884288.1"/>
    </source>
</evidence>
<name>A0A9W4NZH9_9EURO</name>
<accession>A0A9W4NZH9</accession>